<evidence type="ECO:0000256" key="6">
    <source>
        <dbReference type="ARBA" id="ARBA00022723"/>
    </source>
</evidence>
<evidence type="ECO:0000256" key="2">
    <source>
        <dbReference type="ARBA" id="ARBA00004968"/>
    </source>
</evidence>
<dbReference type="SUPFAM" id="SSF51338">
    <property type="entry name" value="Composite domain of metallo-dependent hydrolases"/>
    <property type="match status" value="1"/>
</dbReference>
<dbReference type="EC" id="3.5.2.5" evidence="5"/>
<comment type="similarity">
    <text evidence="3">Belongs to the metallo-dependent hydrolases superfamily. Allantoinase family.</text>
</comment>
<keyword evidence="11" id="KW-1185">Reference proteome</keyword>
<evidence type="ECO:0000256" key="1">
    <source>
        <dbReference type="ARBA" id="ARBA00001947"/>
    </source>
</evidence>
<evidence type="ECO:0000313" key="10">
    <source>
        <dbReference type="EMBL" id="GHE17083.1"/>
    </source>
</evidence>
<comment type="cofactor">
    <cofactor evidence="1">
        <name>Zn(2+)</name>
        <dbReference type="ChEBI" id="CHEBI:29105"/>
    </cofactor>
</comment>
<feature type="domain" description="Amidohydrolase-related" evidence="9">
    <location>
        <begin position="57"/>
        <end position="431"/>
    </location>
</feature>
<evidence type="ECO:0000256" key="8">
    <source>
        <dbReference type="ARBA" id="ARBA00022833"/>
    </source>
</evidence>
<evidence type="ECO:0000256" key="7">
    <source>
        <dbReference type="ARBA" id="ARBA00022801"/>
    </source>
</evidence>
<evidence type="ECO:0000259" key="9">
    <source>
        <dbReference type="Pfam" id="PF01979"/>
    </source>
</evidence>
<dbReference type="Pfam" id="PF01979">
    <property type="entry name" value="Amidohydro_1"/>
    <property type="match status" value="1"/>
</dbReference>
<reference evidence="11" key="1">
    <citation type="journal article" date="2019" name="Int. J. Syst. Evol. Microbiol.">
        <title>The Global Catalogue of Microorganisms (GCM) 10K type strain sequencing project: providing services to taxonomists for standard genome sequencing and annotation.</title>
        <authorList>
            <consortium name="The Broad Institute Genomics Platform"/>
            <consortium name="The Broad Institute Genome Sequencing Center for Infectious Disease"/>
            <person name="Wu L."/>
            <person name="Ma J."/>
        </authorList>
    </citation>
    <scope>NUCLEOTIDE SEQUENCE [LARGE SCALE GENOMIC DNA]</scope>
    <source>
        <strain evidence="11">CGMCC 1.12791</strain>
    </source>
</reference>
<protein>
    <recommendedName>
        <fullName evidence="5">allantoinase</fullName>
        <ecNumber evidence="5">3.5.2.5</ecNumber>
    </recommendedName>
</protein>
<evidence type="ECO:0000256" key="5">
    <source>
        <dbReference type="ARBA" id="ARBA00012863"/>
    </source>
</evidence>
<organism evidence="10 11">
    <name type="scientific">Nocardioides flavus</name>
    <name type="common">ex Wang et al. 2016</name>
    <dbReference type="NCBI Taxonomy" id="2058780"/>
    <lineage>
        <taxon>Bacteria</taxon>
        <taxon>Bacillati</taxon>
        <taxon>Actinomycetota</taxon>
        <taxon>Actinomycetes</taxon>
        <taxon>Propionibacteriales</taxon>
        <taxon>Nocardioidaceae</taxon>
        <taxon>Nocardioides</taxon>
    </lineage>
</organism>
<dbReference type="InterPro" id="IPR017593">
    <property type="entry name" value="Allantoinase"/>
</dbReference>
<dbReference type="InterPro" id="IPR032466">
    <property type="entry name" value="Metal_Hydrolase"/>
</dbReference>
<accession>A0ABQ3HHG2</accession>
<comment type="pathway">
    <text evidence="2">Nitrogen metabolism; (S)-allantoin degradation; allantoate from (S)-allantoin: step 1/1.</text>
</comment>
<dbReference type="InterPro" id="IPR006680">
    <property type="entry name" value="Amidohydro-rel"/>
</dbReference>
<dbReference type="InterPro" id="IPR011059">
    <property type="entry name" value="Metal-dep_hydrolase_composite"/>
</dbReference>
<comment type="subunit">
    <text evidence="4">Homotetramer.</text>
</comment>
<proteinExistence type="inferred from homology"/>
<comment type="caution">
    <text evidence="10">The sequence shown here is derived from an EMBL/GenBank/DDBJ whole genome shotgun (WGS) entry which is preliminary data.</text>
</comment>
<name>A0ABQ3HHG2_9ACTN</name>
<dbReference type="Proteomes" id="UP000597341">
    <property type="component" value="Unassembled WGS sequence"/>
</dbReference>
<dbReference type="InterPro" id="IPR050138">
    <property type="entry name" value="DHOase/Allantoinase_Hydrolase"/>
</dbReference>
<dbReference type="EMBL" id="BNAD01000003">
    <property type="protein sequence ID" value="GHE17083.1"/>
    <property type="molecule type" value="Genomic_DNA"/>
</dbReference>
<dbReference type="PANTHER" id="PTHR43668">
    <property type="entry name" value="ALLANTOINASE"/>
    <property type="match status" value="1"/>
</dbReference>
<keyword evidence="8" id="KW-0862">Zinc</keyword>
<evidence type="ECO:0000256" key="4">
    <source>
        <dbReference type="ARBA" id="ARBA00011881"/>
    </source>
</evidence>
<keyword evidence="7" id="KW-0378">Hydrolase</keyword>
<gene>
    <name evidence="10" type="primary">allB</name>
    <name evidence="10" type="ORF">GCM10011376_16930</name>
</gene>
<dbReference type="NCBIfam" id="TIGR03178">
    <property type="entry name" value="allantoinase"/>
    <property type="match status" value="1"/>
</dbReference>
<evidence type="ECO:0000256" key="3">
    <source>
        <dbReference type="ARBA" id="ARBA00010368"/>
    </source>
</evidence>
<keyword evidence="6" id="KW-0479">Metal-binding</keyword>
<evidence type="ECO:0000313" key="11">
    <source>
        <dbReference type="Proteomes" id="UP000597341"/>
    </source>
</evidence>
<dbReference type="SUPFAM" id="SSF51556">
    <property type="entry name" value="Metallo-dependent hydrolases"/>
    <property type="match status" value="1"/>
</dbReference>
<sequence length="446" mass="46889">MGAGTEPLDTVVRALRAVVDGQERAASVGIREGRIVAVAAYDDLDAAEVVELADDEVLLPGLVDTHVHVNEPGRTEWEGFASATRAAAAGGVTTIVDMPLNSVPPTTTVTALEEKRRVAEDQAWVDVGFWGGAVPGNIGDLAGLHDAGVFGFKCFLLDSGVEEFPHLPPEDFAEAMAEVARLGTLMIVHAEDADEVVECAHGTAYRGFLESRPDAAEERAIALVVDTARATGARAHVVHLSASGAVPTLRAARAGGVDVSVETCPHYLHFEAGSIPDGATELKCCPPIRGADNRDALWAALGSGDIDMVVSDHSPCTAELKRADTGDFAEAWGGIASLQLGLPVVWTCARERGVPLTDVVRWMATAPARLVGLAGKGEIAVGHDADLCVFAPDEKWVVDPTSLHHKNPVSAYAGRTLTGTVRATWLRGRPVDVDAGPRGRLLRRGA</sequence>
<dbReference type="PANTHER" id="PTHR43668:SF2">
    <property type="entry name" value="ALLANTOINASE"/>
    <property type="match status" value="1"/>
</dbReference>
<dbReference type="Gene3D" id="3.20.20.140">
    <property type="entry name" value="Metal-dependent hydrolases"/>
    <property type="match status" value="1"/>
</dbReference>
<dbReference type="RefSeq" id="WP_191278968.1">
    <property type="nucleotide sequence ID" value="NZ_BNAD01000003.1"/>
</dbReference>